<evidence type="ECO:0000313" key="1">
    <source>
        <dbReference type="EMBL" id="QZE57472.1"/>
    </source>
</evidence>
<keyword evidence="2" id="KW-1185">Reference proteome</keyword>
<organism evidence="1 2">
    <name type="scientific">Erwinia phage pEa_SNUABM_1</name>
    <dbReference type="NCBI Taxonomy" id="2869543"/>
    <lineage>
        <taxon>Viruses</taxon>
        <taxon>Duplodnaviria</taxon>
        <taxon>Heunggongvirae</taxon>
        <taxon>Uroviricota</taxon>
        <taxon>Caudoviricetes</taxon>
        <taxon>Alexandravirus</taxon>
        <taxon>Alexandravirus SNUABM1</taxon>
    </lineage>
</organism>
<accession>A0AAE7XJP1</accession>
<dbReference type="EMBL" id="MZ443776">
    <property type="protein sequence ID" value="QZE57472.1"/>
    <property type="molecule type" value="Genomic_DNA"/>
</dbReference>
<dbReference type="Proteomes" id="UP000827973">
    <property type="component" value="Segment"/>
</dbReference>
<reference evidence="1 2" key="1">
    <citation type="submission" date="2021-06" db="EMBL/GenBank/DDBJ databases">
        <title>Complete genome sequence of Erwinia phage pEa_SNUABM_1.</title>
        <authorList>
            <person name="Kim S.G."/>
            <person name="Park S.C."/>
        </authorList>
    </citation>
    <scope>NUCLEOTIDE SEQUENCE [LARGE SCALE GENOMIC DNA]</scope>
</reference>
<name>A0AAE7XJP1_9CAUD</name>
<proteinExistence type="predicted"/>
<protein>
    <submittedName>
        <fullName evidence="1">Uncharacterized protein</fullName>
    </submittedName>
</protein>
<sequence length="106" mass="12100">MDNLNEKAYWRFDIDKRAGNINLPHLPADYTVVLKDNLTLQRTTVKIDGLTIVSSQGKTCGSLQFITGANMLIWSSFEAFRFTLIVDEVKRYRLSAIDRQSAELCK</sequence>
<evidence type="ECO:0000313" key="2">
    <source>
        <dbReference type="Proteomes" id="UP000827973"/>
    </source>
</evidence>
<gene>
    <name evidence="1" type="ORF">pEaSNUABM1_00263</name>
</gene>